<comment type="caution">
    <text evidence="1">The sequence shown here is derived from an EMBL/GenBank/DDBJ whole genome shotgun (WGS) entry which is preliminary data.</text>
</comment>
<dbReference type="Pfam" id="PF13242">
    <property type="entry name" value="Hydrolase_like"/>
    <property type="match status" value="1"/>
</dbReference>
<dbReference type="AlphaFoldDB" id="A0A7X5VHC7"/>
<dbReference type="PANTHER" id="PTHR43434">
    <property type="entry name" value="PHOSPHOGLYCOLATE PHOSPHATASE"/>
    <property type="match status" value="1"/>
</dbReference>
<reference evidence="1 2" key="1">
    <citation type="submission" date="2020-03" db="EMBL/GenBank/DDBJ databases">
        <title>Sequencing the genomes of 1000 actinobacteria strains.</title>
        <authorList>
            <person name="Klenk H.-P."/>
        </authorList>
    </citation>
    <scope>NUCLEOTIDE SEQUENCE [LARGE SCALE GENOMIC DNA]</scope>
    <source>
        <strain evidence="1 2">DSM 45490</strain>
    </source>
</reference>
<dbReference type="GO" id="GO:0008967">
    <property type="term" value="F:phosphoglycolate phosphatase activity"/>
    <property type="evidence" value="ECO:0007669"/>
    <property type="project" value="TreeGrafter"/>
</dbReference>
<dbReference type="InterPro" id="IPR036412">
    <property type="entry name" value="HAD-like_sf"/>
</dbReference>
<protein>
    <submittedName>
        <fullName evidence="1">Phosphoglycolate phosphatase-like HAD superfamily hydrolase</fullName>
    </submittedName>
</protein>
<accession>A0A7X5VHC7</accession>
<dbReference type="InterPro" id="IPR050155">
    <property type="entry name" value="HAD-like_hydrolase_sf"/>
</dbReference>
<evidence type="ECO:0000313" key="2">
    <source>
        <dbReference type="Proteomes" id="UP000555407"/>
    </source>
</evidence>
<dbReference type="SUPFAM" id="SSF56784">
    <property type="entry name" value="HAD-like"/>
    <property type="match status" value="1"/>
</dbReference>
<dbReference type="GO" id="GO:0006281">
    <property type="term" value="P:DNA repair"/>
    <property type="evidence" value="ECO:0007669"/>
    <property type="project" value="TreeGrafter"/>
</dbReference>
<sequence length="78" mass="7816">MKPSPYLLEQAAAVLRVDPRNTLLIGDQVSDVKAAIAAGAGSIGYANKPGKADDLEAAGADAVIEDMNVLAAAVAGHS</sequence>
<dbReference type="EMBL" id="JAASRO010000001">
    <property type="protein sequence ID" value="NIK61094.1"/>
    <property type="molecule type" value="Genomic_DNA"/>
</dbReference>
<keyword evidence="2" id="KW-1185">Reference proteome</keyword>
<gene>
    <name evidence="1" type="ORF">BJY22_006811</name>
</gene>
<keyword evidence="1" id="KW-0378">Hydrolase</keyword>
<dbReference type="Proteomes" id="UP000555407">
    <property type="component" value="Unassembled WGS sequence"/>
</dbReference>
<dbReference type="GO" id="GO:0005829">
    <property type="term" value="C:cytosol"/>
    <property type="evidence" value="ECO:0007669"/>
    <property type="project" value="TreeGrafter"/>
</dbReference>
<evidence type="ECO:0000313" key="1">
    <source>
        <dbReference type="EMBL" id="NIK61094.1"/>
    </source>
</evidence>
<name>A0A7X5VHC7_9ACTN</name>
<dbReference type="PANTHER" id="PTHR43434:SF1">
    <property type="entry name" value="PHOSPHOGLYCOLATE PHOSPHATASE"/>
    <property type="match status" value="1"/>
</dbReference>
<organism evidence="1 2">
    <name type="scientific">Kribbella shirazensis</name>
    <dbReference type="NCBI Taxonomy" id="1105143"/>
    <lineage>
        <taxon>Bacteria</taxon>
        <taxon>Bacillati</taxon>
        <taxon>Actinomycetota</taxon>
        <taxon>Actinomycetes</taxon>
        <taxon>Propionibacteriales</taxon>
        <taxon>Kribbellaceae</taxon>
        <taxon>Kribbella</taxon>
    </lineage>
</organism>
<dbReference type="Gene3D" id="3.40.50.1000">
    <property type="entry name" value="HAD superfamily/HAD-like"/>
    <property type="match status" value="1"/>
</dbReference>
<dbReference type="InterPro" id="IPR023214">
    <property type="entry name" value="HAD_sf"/>
</dbReference>
<proteinExistence type="predicted"/>